<keyword evidence="2" id="KW-1185">Reference proteome</keyword>
<comment type="caution">
    <text evidence="1">The sequence shown here is derived from an EMBL/GenBank/DDBJ whole genome shotgun (WGS) entry which is preliminary data.</text>
</comment>
<organism evidence="1 2">
    <name type="scientific">Musa balbisiana</name>
    <name type="common">Banana</name>
    <dbReference type="NCBI Taxonomy" id="52838"/>
    <lineage>
        <taxon>Eukaryota</taxon>
        <taxon>Viridiplantae</taxon>
        <taxon>Streptophyta</taxon>
        <taxon>Embryophyta</taxon>
        <taxon>Tracheophyta</taxon>
        <taxon>Spermatophyta</taxon>
        <taxon>Magnoliopsida</taxon>
        <taxon>Liliopsida</taxon>
        <taxon>Zingiberales</taxon>
        <taxon>Musaceae</taxon>
        <taxon>Musa</taxon>
    </lineage>
</organism>
<accession>A0A4S8JZM5</accession>
<gene>
    <name evidence="1" type="ORF">C4D60_Mb05t28720</name>
</gene>
<dbReference type="AlphaFoldDB" id="A0A4S8JZM5"/>
<dbReference type="Proteomes" id="UP000317650">
    <property type="component" value="Chromosome 5"/>
</dbReference>
<dbReference type="EMBL" id="PYDT01000003">
    <property type="protein sequence ID" value="THU67822.1"/>
    <property type="molecule type" value="Genomic_DNA"/>
</dbReference>
<protein>
    <submittedName>
        <fullName evidence="1">Uncharacterized protein</fullName>
    </submittedName>
</protein>
<evidence type="ECO:0000313" key="1">
    <source>
        <dbReference type="EMBL" id="THU67822.1"/>
    </source>
</evidence>
<evidence type="ECO:0000313" key="2">
    <source>
        <dbReference type="Proteomes" id="UP000317650"/>
    </source>
</evidence>
<reference evidence="1 2" key="1">
    <citation type="journal article" date="2019" name="Nat. Plants">
        <title>Genome sequencing of Musa balbisiana reveals subgenome evolution and function divergence in polyploid bananas.</title>
        <authorList>
            <person name="Yao X."/>
        </authorList>
    </citation>
    <scope>NUCLEOTIDE SEQUENCE [LARGE SCALE GENOMIC DNA]</scope>
    <source>
        <strain evidence="2">cv. DH-PKW</strain>
        <tissue evidence="1">Leaves</tissue>
    </source>
</reference>
<sequence>MSQCREPKVCALLREDNHESLHHAKEVVPSPPPDPLSSSYSSHSLMFYADWFLFLYFLHATMHQPLPYILTIFQQRYRIYEEKQRQIRAAAAKAKEVAAVGKESSHH</sequence>
<name>A0A4S8JZM5_MUSBA</name>
<proteinExistence type="predicted"/>